<proteinExistence type="predicted"/>
<accession>A0A7R8YMY2</accession>
<gene>
    <name evidence="1" type="ORF">HERILL_LOCUS2334</name>
</gene>
<name>A0A7R8YMY2_HERIL</name>
<reference evidence="1 2" key="1">
    <citation type="submission" date="2020-11" db="EMBL/GenBank/DDBJ databases">
        <authorList>
            <person name="Wallbank WR R."/>
            <person name="Pardo Diaz C."/>
            <person name="Kozak K."/>
            <person name="Martin S."/>
            <person name="Jiggins C."/>
            <person name="Moest M."/>
            <person name="Warren A I."/>
            <person name="Generalovic N T."/>
            <person name="Byers J.R.P. K."/>
            <person name="Montejo-Kovacevich G."/>
            <person name="Yen C E."/>
        </authorList>
    </citation>
    <scope>NUCLEOTIDE SEQUENCE [LARGE SCALE GENOMIC DNA]</scope>
</reference>
<organism evidence="1 2">
    <name type="scientific">Hermetia illucens</name>
    <name type="common">Black soldier fly</name>
    <dbReference type="NCBI Taxonomy" id="343691"/>
    <lineage>
        <taxon>Eukaryota</taxon>
        <taxon>Metazoa</taxon>
        <taxon>Ecdysozoa</taxon>
        <taxon>Arthropoda</taxon>
        <taxon>Hexapoda</taxon>
        <taxon>Insecta</taxon>
        <taxon>Pterygota</taxon>
        <taxon>Neoptera</taxon>
        <taxon>Endopterygota</taxon>
        <taxon>Diptera</taxon>
        <taxon>Brachycera</taxon>
        <taxon>Stratiomyomorpha</taxon>
        <taxon>Stratiomyidae</taxon>
        <taxon>Hermetiinae</taxon>
        <taxon>Hermetia</taxon>
    </lineage>
</organism>
<dbReference type="AlphaFoldDB" id="A0A7R8YMY2"/>
<evidence type="ECO:0000313" key="2">
    <source>
        <dbReference type="Proteomes" id="UP000594454"/>
    </source>
</evidence>
<evidence type="ECO:0000313" key="1">
    <source>
        <dbReference type="EMBL" id="CAD7079101.1"/>
    </source>
</evidence>
<dbReference type="Proteomes" id="UP000594454">
    <property type="component" value="Chromosome 1"/>
</dbReference>
<protein>
    <submittedName>
        <fullName evidence="1">Uncharacterized protein</fullName>
    </submittedName>
</protein>
<sequence length="81" mass="9846">MEVINLTAKHGENTPAFDHDEKQIIIHEIDEEAENIDIPYPDFEDNDAIIEAIGDIQTKSFYYNYYPCYYYWPYYWYIYCP</sequence>
<dbReference type="EMBL" id="LR899009">
    <property type="protein sequence ID" value="CAD7079101.1"/>
    <property type="molecule type" value="Genomic_DNA"/>
</dbReference>
<keyword evidence="2" id="KW-1185">Reference proteome</keyword>
<dbReference type="InParanoid" id="A0A7R8YMY2"/>